<dbReference type="OMA" id="WQYCSEW"/>
<evidence type="ECO:0000256" key="4">
    <source>
        <dbReference type="ARBA" id="ARBA00022801"/>
    </source>
</evidence>
<dbReference type="PANTHER" id="PTHR11010">
    <property type="entry name" value="PROTEASE S28 PRO-X CARBOXYPEPTIDASE-RELATED"/>
    <property type="match status" value="1"/>
</dbReference>
<dbReference type="InterPro" id="IPR029058">
    <property type="entry name" value="AB_hydrolase_fold"/>
</dbReference>
<proteinExistence type="inferred from homology"/>
<feature type="chain" id="PRO_5004651532" evidence="6">
    <location>
        <begin position="19"/>
        <end position="566"/>
    </location>
</feature>
<keyword evidence="8" id="KW-1185">Reference proteome</keyword>
<name>U4KZD3_PYROM</name>
<dbReference type="InterPro" id="IPR008758">
    <property type="entry name" value="Peptidase_S28"/>
</dbReference>
<evidence type="ECO:0000256" key="2">
    <source>
        <dbReference type="ARBA" id="ARBA00022670"/>
    </source>
</evidence>
<dbReference type="GO" id="GO:0008239">
    <property type="term" value="F:dipeptidyl-peptidase activity"/>
    <property type="evidence" value="ECO:0007669"/>
    <property type="project" value="TreeGrafter"/>
</dbReference>
<evidence type="ECO:0000256" key="5">
    <source>
        <dbReference type="ARBA" id="ARBA00023180"/>
    </source>
</evidence>
<comment type="similarity">
    <text evidence="1">Belongs to the peptidase S28 family.</text>
</comment>
<dbReference type="PANTHER" id="PTHR11010:SF109">
    <property type="entry name" value="PEPTIDASE, FAMILY S28, PUTATIVE (AFU_ORTHOLOGUE AFUA_4G03790)-RELATED"/>
    <property type="match status" value="1"/>
</dbReference>
<keyword evidence="5" id="KW-0325">Glycoprotein</keyword>
<evidence type="ECO:0000313" key="8">
    <source>
        <dbReference type="Proteomes" id="UP000018144"/>
    </source>
</evidence>
<dbReference type="eggNOG" id="KOG2182">
    <property type="taxonomic scope" value="Eukaryota"/>
</dbReference>
<dbReference type="EMBL" id="HF935378">
    <property type="protein sequence ID" value="CCX07825.1"/>
    <property type="molecule type" value="Genomic_DNA"/>
</dbReference>
<dbReference type="GO" id="GO:0006508">
    <property type="term" value="P:proteolysis"/>
    <property type="evidence" value="ECO:0007669"/>
    <property type="project" value="UniProtKB-KW"/>
</dbReference>
<protein>
    <submittedName>
        <fullName evidence="7">Similar to Thymus-specific serine protease acc. no. Q9NQE7</fullName>
    </submittedName>
</protein>
<sequence length="566" mass="65167">MQLKSLAVALGLAASVFARKHMREVEIEKELQILNKDHQFQTSKQWDNGTWDNSDGMAWDLEAQAFTPKVYWLNVSLPIDHDDPKVGNFSNRYWVVDEFYEPGGPIFAFDTGESNGGDAYLGYMTRNTTFFYKYLQEFKGLGIVWEHRYYGQSKPFEVTLDTPASKMKYLTTKAALKDFVVFADQFNWKEHPVHPKKAPWVVVGGSYPGMRAAMLRHLYPDTVYAAYASSAPVQAQKDMSIYFEQVYRGMVDNGLRNCTEHIKAAVDYIDTRLDNYNTSAAIKLQFLGRTADKGSNSGFADMLTYPFYGWQSGGVDKVIRDWCGYLNEKEPPKKASPEQIGKHYADRWASWPGFIGLVNEYNSFGYCEGPVKNETATPNCLVDERFTGDLGISWTWQYCTEWGYFQSTNLGKHALGSRYQSLQHQQEICYRQFPDGLWSGLLPPSPKTLETNAHTQGWYMRPSNVFWTGGQYDPWRTLSPLTTESFAPPFRTISQTPKCNQETKWNEVFGFLLKNSQHCYDFRASEQATEANNMFKYALSQWLECFEPSYVFFRFFFFFFFWGGGG</sequence>
<organism evidence="7 8">
    <name type="scientific">Pyronema omphalodes (strain CBS 100304)</name>
    <name type="common">Pyronema confluens</name>
    <dbReference type="NCBI Taxonomy" id="1076935"/>
    <lineage>
        <taxon>Eukaryota</taxon>
        <taxon>Fungi</taxon>
        <taxon>Dikarya</taxon>
        <taxon>Ascomycota</taxon>
        <taxon>Pezizomycotina</taxon>
        <taxon>Pezizomycetes</taxon>
        <taxon>Pezizales</taxon>
        <taxon>Pyronemataceae</taxon>
        <taxon>Pyronema</taxon>
    </lineage>
</organism>
<evidence type="ECO:0000256" key="3">
    <source>
        <dbReference type="ARBA" id="ARBA00022729"/>
    </source>
</evidence>
<dbReference type="GO" id="GO:0070008">
    <property type="term" value="F:serine-type exopeptidase activity"/>
    <property type="evidence" value="ECO:0007669"/>
    <property type="project" value="InterPro"/>
</dbReference>
<keyword evidence="4" id="KW-0378">Hydrolase</keyword>
<gene>
    <name evidence="7" type="ORF">PCON_07414</name>
</gene>
<dbReference type="SUPFAM" id="SSF53474">
    <property type="entry name" value="alpha/beta-Hydrolases"/>
    <property type="match status" value="1"/>
</dbReference>
<evidence type="ECO:0000256" key="1">
    <source>
        <dbReference type="ARBA" id="ARBA00011079"/>
    </source>
</evidence>
<dbReference type="Proteomes" id="UP000018144">
    <property type="component" value="Unassembled WGS sequence"/>
</dbReference>
<evidence type="ECO:0000313" key="7">
    <source>
        <dbReference type="EMBL" id="CCX07825.1"/>
    </source>
</evidence>
<accession>U4KZD3</accession>
<keyword evidence="2 7" id="KW-0645">Protease</keyword>
<dbReference type="AlphaFoldDB" id="U4KZD3"/>
<feature type="signal peptide" evidence="6">
    <location>
        <begin position="1"/>
        <end position="18"/>
    </location>
</feature>
<dbReference type="Pfam" id="PF05577">
    <property type="entry name" value="Peptidase_S28"/>
    <property type="match status" value="1"/>
</dbReference>
<keyword evidence="3 6" id="KW-0732">Signal</keyword>
<evidence type="ECO:0000256" key="6">
    <source>
        <dbReference type="SAM" id="SignalP"/>
    </source>
</evidence>
<dbReference type="OrthoDB" id="1735038at2759"/>
<reference evidence="7 8" key="1">
    <citation type="journal article" date="2013" name="PLoS Genet.">
        <title>The genome and development-dependent transcriptomes of Pyronema confluens: a window into fungal evolution.</title>
        <authorList>
            <person name="Traeger S."/>
            <person name="Altegoer F."/>
            <person name="Freitag M."/>
            <person name="Gabaldon T."/>
            <person name="Kempken F."/>
            <person name="Kumar A."/>
            <person name="Marcet-Houben M."/>
            <person name="Poggeler S."/>
            <person name="Stajich J.E."/>
            <person name="Nowrousian M."/>
        </authorList>
    </citation>
    <scope>NUCLEOTIDE SEQUENCE [LARGE SCALE GENOMIC DNA]</scope>
    <source>
        <strain evidence="8">CBS 100304</strain>
        <tissue evidence="7">Vegetative mycelium</tissue>
    </source>
</reference>
<dbReference type="Gene3D" id="3.40.50.1820">
    <property type="entry name" value="alpha/beta hydrolase"/>
    <property type="match status" value="2"/>
</dbReference>
<dbReference type="MEROPS" id="S28.004"/>